<accession>A0A261SNJ8</accession>
<keyword evidence="3 4" id="KW-0408">Iron</keyword>
<organism evidence="7 8">
    <name type="scientific">Bordetella genomosp. 10</name>
    <dbReference type="NCBI Taxonomy" id="1416804"/>
    <lineage>
        <taxon>Bacteria</taxon>
        <taxon>Pseudomonadati</taxon>
        <taxon>Pseudomonadota</taxon>
        <taxon>Betaproteobacteria</taxon>
        <taxon>Burkholderiales</taxon>
        <taxon>Alcaligenaceae</taxon>
        <taxon>Bordetella</taxon>
    </lineage>
</organism>
<dbReference type="OrthoDB" id="9809720at2"/>
<dbReference type="InterPro" id="IPR036909">
    <property type="entry name" value="Cyt_c-like_dom_sf"/>
</dbReference>
<sequence>MAALLGGISLAWLAASAQNEPASPHVQIPQIIDDLPADYAAGLTPQQREQVDLGRYVARLGDCVACHTGDKSKPLAGGLALETPFGKLYSTNITPDKATGIGGYSLEKFERAMRKGVAADGHNLYPAMPYPSYARMTPEDIKALYAYLMQGVKPVEQANRPSDMGFPFNQRWGLSIWNWIFLDDEPFRPLEGKGDVWNRGAYLVQGLGHCGACHTPRGFAFQEKTMTGEGGNGHLFLAGETVEGWRALSLRNLWTPEETAELLKTGRNKHGTVSGNMVDVVQHSSQYMTDADLLAIGTYLKSLPPGKDDLPMQAAQGPAPAIAPRQAGGAATPGDMPVGLFTTRGGLGYLQFCADCHRANGEGVPDAFPSLAGNNSLQSQDPSTLIHIMLTGWRAPVTQSHARPLTMPSFAQLGDQEIADILNFTRRAWGRADARDIKVGEVSSARKQLDAAAENHRPFETPRLAEMLKEKNADQLVLGARLNIDTARMLPNNVGNKLNCASCHLNAGTVADGSPYVGVSAFFPSYAARAGRIITLEDRINGCFQRSMDGKPLPIASDEMKAMVAYFDWMKGATKPEDKVEGRGVGKIDQTLIPNIENGKRIYTAQCALCHGANGEGVRNARGDMVYPPLWGSESFNIGAGMARTYTAAAFVKRNMPIAFGTHFPLGQGGLTDQEAVDVAGYFTHMDRPDFAAKVKDWPKDKKPADARY</sequence>
<dbReference type="InterPro" id="IPR009056">
    <property type="entry name" value="Cyt_c-like_dom"/>
</dbReference>
<evidence type="ECO:0000313" key="8">
    <source>
        <dbReference type="Proteomes" id="UP000216020"/>
    </source>
</evidence>
<keyword evidence="8" id="KW-1185">Reference proteome</keyword>
<dbReference type="Pfam" id="PF00034">
    <property type="entry name" value="Cytochrom_C"/>
    <property type="match status" value="3"/>
</dbReference>
<dbReference type="Gene3D" id="1.10.760.10">
    <property type="entry name" value="Cytochrome c-like domain"/>
    <property type="match status" value="4"/>
</dbReference>
<comment type="caution">
    <text evidence="7">The sequence shown here is derived from an EMBL/GenBank/DDBJ whole genome shotgun (WGS) entry which is preliminary data.</text>
</comment>
<dbReference type="InterPro" id="IPR051459">
    <property type="entry name" value="Cytochrome_c-type_DH"/>
</dbReference>
<feature type="chain" id="PRO_5012401848" evidence="5">
    <location>
        <begin position="18"/>
        <end position="709"/>
    </location>
</feature>
<dbReference type="SUPFAM" id="SSF46626">
    <property type="entry name" value="Cytochrome c"/>
    <property type="match status" value="5"/>
</dbReference>
<dbReference type="PANTHER" id="PTHR35008:SF8">
    <property type="entry name" value="ALCOHOL DEHYDROGENASE CYTOCHROME C SUBUNIT"/>
    <property type="match status" value="1"/>
</dbReference>
<dbReference type="GO" id="GO:0009055">
    <property type="term" value="F:electron transfer activity"/>
    <property type="evidence" value="ECO:0007669"/>
    <property type="project" value="InterPro"/>
</dbReference>
<evidence type="ECO:0000256" key="3">
    <source>
        <dbReference type="ARBA" id="ARBA00023004"/>
    </source>
</evidence>
<feature type="domain" description="Cytochrome c" evidence="6">
    <location>
        <begin position="334"/>
        <end position="429"/>
    </location>
</feature>
<dbReference type="EMBL" id="NEVM01000001">
    <property type="protein sequence ID" value="OZI37893.1"/>
    <property type="molecule type" value="Genomic_DNA"/>
</dbReference>
<dbReference type="GO" id="GO:0020037">
    <property type="term" value="F:heme binding"/>
    <property type="evidence" value="ECO:0007669"/>
    <property type="project" value="InterPro"/>
</dbReference>
<feature type="domain" description="Cytochrome c" evidence="6">
    <location>
        <begin position="49"/>
        <end position="152"/>
    </location>
</feature>
<keyword evidence="1 4" id="KW-0349">Heme</keyword>
<gene>
    <name evidence="7" type="ORF">CAL29_05865</name>
</gene>
<feature type="domain" description="Cytochrome c" evidence="6">
    <location>
        <begin position="594"/>
        <end position="687"/>
    </location>
</feature>
<protein>
    <submittedName>
        <fullName evidence="7">Cytochrome C</fullName>
    </submittedName>
</protein>
<dbReference type="AlphaFoldDB" id="A0A261SNJ8"/>
<evidence type="ECO:0000256" key="2">
    <source>
        <dbReference type="ARBA" id="ARBA00022723"/>
    </source>
</evidence>
<dbReference type="PANTHER" id="PTHR35008">
    <property type="entry name" value="BLL4482 PROTEIN-RELATED"/>
    <property type="match status" value="1"/>
</dbReference>
<dbReference type="RefSeq" id="WP_094851993.1">
    <property type="nucleotide sequence ID" value="NZ_NEVM01000001.1"/>
</dbReference>
<dbReference type="Pfam" id="PF21342">
    <property type="entry name" value="SoxA-TsdA_cyt-c"/>
    <property type="match status" value="1"/>
</dbReference>
<evidence type="ECO:0000256" key="5">
    <source>
        <dbReference type="SAM" id="SignalP"/>
    </source>
</evidence>
<dbReference type="Proteomes" id="UP000216020">
    <property type="component" value="Unassembled WGS sequence"/>
</dbReference>
<evidence type="ECO:0000256" key="1">
    <source>
        <dbReference type="ARBA" id="ARBA00022617"/>
    </source>
</evidence>
<keyword evidence="5" id="KW-0732">Signal</keyword>
<reference evidence="8" key="1">
    <citation type="submission" date="2017-05" db="EMBL/GenBank/DDBJ databases">
        <title>Complete and WGS of Bordetella genogroups.</title>
        <authorList>
            <person name="Spilker T."/>
            <person name="Lipuma J."/>
        </authorList>
    </citation>
    <scope>NUCLEOTIDE SEQUENCE [LARGE SCALE GENOMIC DNA]</scope>
    <source>
        <strain evidence="8">AU16122</strain>
    </source>
</reference>
<feature type="domain" description="Cytochrome c" evidence="6">
    <location>
        <begin position="195"/>
        <end position="304"/>
    </location>
</feature>
<keyword evidence="2 4" id="KW-0479">Metal-binding</keyword>
<dbReference type="GO" id="GO:0046872">
    <property type="term" value="F:metal ion binding"/>
    <property type="evidence" value="ECO:0007669"/>
    <property type="project" value="UniProtKB-KW"/>
</dbReference>
<dbReference type="PROSITE" id="PS51007">
    <property type="entry name" value="CYTC"/>
    <property type="match status" value="4"/>
</dbReference>
<feature type="signal peptide" evidence="5">
    <location>
        <begin position="1"/>
        <end position="17"/>
    </location>
</feature>
<evidence type="ECO:0000259" key="6">
    <source>
        <dbReference type="PROSITE" id="PS51007"/>
    </source>
</evidence>
<evidence type="ECO:0000256" key="4">
    <source>
        <dbReference type="PROSITE-ProRule" id="PRU00433"/>
    </source>
</evidence>
<evidence type="ECO:0000313" key="7">
    <source>
        <dbReference type="EMBL" id="OZI37893.1"/>
    </source>
</evidence>
<name>A0A261SNJ8_9BORD</name>
<proteinExistence type="predicted"/>